<accession>A0A4Y6URS7</accession>
<keyword evidence="2" id="KW-1185">Reference proteome</keyword>
<name>A0A4Y6URS7_SACBS</name>
<gene>
    <name evidence="1" type="ORF">FFV09_05570</name>
</gene>
<reference evidence="1 2" key="1">
    <citation type="submission" date="2019-06" db="EMBL/GenBank/DDBJ databases">
        <title>Saccharibacillus brassicae sp. nov., an endophytic bacterium isolated from Chinese cabbage seeds (Brassica pekinensis).</title>
        <authorList>
            <person name="Jiang L."/>
            <person name="Lee J."/>
            <person name="Kim S.W."/>
        </authorList>
    </citation>
    <scope>NUCLEOTIDE SEQUENCE [LARGE SCALE GENOMIC DNA]</scope>
    <source>
        <strain evidence="2">KCTC 43072 / ATSA2</strain>
    </source>
</reference>
<dbReference type="RefSeq" id="WP_141446828.1">
    <property type="nucleotide sequence ID" value="NZ_CP041217.1"/>
</dbReference>
<organism evidence="1 2">
    <name type="scientific">Saccharibacillus brassicae</name>
    <dbReference type="NCBI Taxonomy" id="2583377"/>
    <lineage>
        <taxon>Bacteria</taxon>
        <taxon>Bacillati</taxon>
        <taxon>Bacillota</taxon>
        <taxon>Bacilli</taxon>
        <taxon>Bacillales</taxon>
        <taxon>Paenibacillaceae</taxon>
        <taxon>Saccharibacillus</taxon>
    </lineage>
</organism>
<dbReference type="OrthoDB" id="2082543at2"/>
<proteinExistence type="predicted"/>
<dbReference type="AlphaFoldDB" id="A0A4Y6URS7"/>
<dbReference type="EMBL" id="CP041217">
    <property type="protein sequence ID" value="QDH20372.1"/>
    <property type="molecule type" value="Genomic_DNA"/>
</dbReference>
<evidence type="ECO:0000313" key="1">
    <source>
        <dbReference type="EMBL" id="QDH20372.1"/>
    </source>
</evidence>
<evidence type="ECO:0000313" key="2">
    <source>
        <dbReference type="Proteomes" id="UP000316968"/>
    </source>
</evidence>
<protein>
    <submittedName>
        <fullName evidence="1">Uncharacterized protein</fullName>
    </submittedName>
</protein>
<dbReference type="KEGG" id="saca:FFV09_05570"/>
<dbReference type="Proteomes" id="UP000316968">
    <property type="component" value="Chromosome"/>
</dbReference>
<sequence length="161" mass="19944">MNTNEIRKWIDMNHLLDQAIQGFWICMDNYIEEELSEFEELFGEYNKEDIQISFENYALRIFAPDVMENLTESREYLEVYLRIEYSKRRIGYYKMLFDFNRDSFDDFLVWDWKEWAIYQRLELLKELKTELHAVKTKEIEMESLNEVLDTMIERIRENMKK</sequence>